<dbReference type="EMBL" id="QJSX01000006">
    <property type="protein sequence ID" value="PYE54158.1"/>
    <property type="molecule type" value="Genomic_DNA"/>
</dbReference>
<dbReference type="OrthoDB" id="9802340at2"/>
<dbReference type="InterPro" id="IPR016181">
    <property type="entry name" value="Acyl_CoA_acyltransferase"/>
</dbReference>
<dbReference type="RefSeq" id="WP_110886545.1">
    <property type="nucleotide sequence ID" value="NZ_QJSX01000006.1"/>
</dbReference>
<evidence type="ECO:0000313" key="3">
    <source>
        <dbReference type="Proteomes" id="UP000248326"/>
    </source>
</evidence>
<dbReference type="SUPFAM" id="SSF55729">
    <property type="entry name" value="Acyl-CoA N-acyltransferases (Nat)"/>
    <property type="match status" value="1"/>
</dbReference>
<dbReference type="InterPro" id="IPR051822">
    <property type="entry name" value="Glycosyl_Hydrolase_84"/>
</dbReference>
<dbReference type="PANTHER" id="PTHR13170:SF16">
    <property type="entry name" value="PROTEIN O-GLCNACASE"/>
    <property type="match status" value="1"/>
</dbReference>
<gene>
    <name evidence="2" type="ORF">DES52_106123</name>
</gene>
<comment type="caution">
    <text evidence="2">The sequence shown here is derived from an EMBL/GenBank/DDBJ whole genome shotgun (WGS) entry which is preliminary data.</text>
</comment>
<proteinExistence type="predicted"/>
<dbReference type="PANTHER" id="PTHR13170">
    <property type="entry name" value="O-GLCNACASE"/>
    <property type="match status" value="1"/>
</dbReference>
<name>A0A318SCR8_9DEIO</name>
<dbReference type="InterPro" id="IPR000182">
    <property type="entry name" value="GNAT_dom"/>
</dbReference>
<reference evidence="2 3" key="1">
    <citation type="submission" date="2018-06" db="EMBL/GenBank/DDBJ databases">
        <title>Genomic Encyclopedia of Type Strains, Phase IV (KMG-IV): sequencing the most valuable type-strain genomes for metagenomic binning, comparative biology and taxonomic classification.</title>
        <authorList>
            <person name="Goeker M."/>
        </authorList>
    </citation>
    <scope>NUCLEOTIDE SEQUENCE [LARGE SCALE GENOMIC DNA]</scope>
    <source>
        <strain evidence="2 3">DSM 18048</strain>
    </source>
</reference>
<dbReference type="Gene3D" id="3.40.630.30">
    <property type="match status" value="1"/>
</dbReference>
<evidence type="ECO:0000313" key="2">
    <source>
        <dbReference type="EMBL" id="PYE54158.1"/>
    </source>
</evidence>
<dbReference type="Pfam" id="PF13508">
    <property type="entry name" value="Acetyltransf_7"/>
    <property type="match status" value="1"/>
</dbReference>
<feature type="domain" description="N-acetyltransferase" evidence="1">
    <location>
        <begin position="3"/>
        <end position="204"/>
    </location>
</feature>
<dbReference type="GO" id="GO:0016747">
    <property type="term" value="F:acyltransferase activity, transferring groups other than amino-acyl groups"/>
    <property type="evidence" value="ECO:0007669"/>
    <property type="project" value="InterPro"/>
</dbReference>
<protein>
    <submittedName>
        <fullName evidence="2">Acetyltransferase (GNAT) family protein</fullName>
    </submittedName>
</protein>
<dbReference type="Proteomes" id="UP000248326">
    <property type="component" value="Unassembled WGS sequence"/>
</dbReference>
<keyword evidence="3" id="KW-1185">Reference proteome</keyword>
<keyword evidence="2" id="KW-0808">Transferase</keyword>
<dbReference type="AlphaFoldDB" id="A0A318SCR8"/>
<evidence type="ECO:0000259" key="1">
    <source>
        <dbReference type="PROSITE" id="PS51186"/>
    </source>
</evidence>
<accession>A0A318SCR8</accession>
<dbReference type="PROSITE" id="PS51186">
    <property type="entry name" value="GNAT"/>
    <property type="match status" value="1"/>
</dbReference>
<organism evidence="2 3">
    <name type="scientific">Deinococcus yavapaiensis KR-236</name>
    <dbReference type="NCBI Taxonomy" id="694435"/>
    <lineage>
        <taxon>Bacteria</taxon>
        <taxon>Thermotogati</taxon>
        <taxon>Deinococcota</taxon>
        <taxon>Deinococci</taxon>
        <taxon>Deinococcales</taxon>
        <taxon>Deinococcaceae</taxon>
        <taxon>Deinococcus</taxon>
    </lineage>
</organism>
<sequence length="207" mass="22918">MPFRIRPYRPGDLDALYDICLLTGDSGQDASGLYEDPKLLGHVYAAAYGIFQPEFAFVVDDELGVAGYVIGALDSRAFEATLEREWWPNLREQYPRPTKPKEDWTPDDRIINLLYGRSAGDEALLDAYPSHLHIDLLPRAQGGGNGRKLMHTLFDALARAGSPGVHLGVGARNTRAVGFYEHIGFERLAEKPGSIVFGMKLPFDAAR</sequence>